<dbReference type="GO" id="GO:0030388">
    <property type="term" value="P:fructose 1,6-bisphosphate metabolic process"/>
    <property type="evidence" value="ECO:0007669"/>
    <property type="project" value="TreeGrafter"/>
</dbReference>
<dbReference type="InterPro" id="IPR022953">
    <property type="entry name" value="ATP_PFK"/>
</dbReference>
<protein>
    <recommendedName>
        <fullName evidence="15">ATP-dependent 6-phosphofructokinase</fullName>
        <shortName evidence="15">ATP-PFK</shortName>
        <shortName evidence="15">Phosphofructokinase</shortName>
        <ecNumber evidence="15">2.7.1.11</ecNumber>
    </recommendedName>
    <alternativeName>
        <fullName evidence="15">Phosphohexokinase</fullName>
    </alternativeName>
</protein>
<keyword evidence="11 15" id="KW-0067">ATP-binding</keyword>
<evidence type="ECO:0000256" key="7">
    <source>
        <dbReference type="ARBA" id="ARBA00022679"/>
    </source>
</evidence>
<feature type="binding site" evidence="15">
    <location>
        <position position="246"/>
    </location>
    <ligand>
        <name>substrate</name>
        <note>ligand shared between dimeric partners</note>
    </ligand>
</feature>
<dbReference type="InterPro" id="IPR015912">
    <property type="entry name" value="Phosphofructokinase_CS"/>
</dbReference>
<feature type="binding site" evidence="15">
    <location>
        <position position="13"/>
    </location>
    <ligand>
        <name>ATP</name>
        <dbReference type="ChEBI" id="CHEBI:30616"/>
    </ligand>
</feature>
<dbReference type="GO" id="GO:0061621">
    <property type="term" value="P:canonical glycolysis"/>
    <property type="evidence" value="ECO:0007669"/>
    <property type="project" value="TreeGrafter"/>
</dbReference>
<feature type="binding site" evidence="15">
    <location>
        <begin position="74"/>
        <end position="75"/>
    </location>
    <ligand>
        <name>ATP</name>
        <dbReference type="ChEBI" id="CHEBI:30616"/>
    </ligand>
</feature>
<dbReference type="GO" id="GO:0070095">
    <property type="term" value="F:fructose-6-phosphate binding"/>
    <property type="evidence" value="ECO:0007669"/>
    <property type="project" value="TreeGrafter"/>
</dbReference>
<evidence type="ECO:0000256" key="9">
    <source>
        <dbReference type="ARBA" id="ARBA00022741"/>
    </source>
</evidence>
<dbReference type="FunFam" id="3.40.50.450:FF:000001">
    <property type="entry name" value="ATP-dependent 6-phosphofructokinase"/>
    <property type="match status" value="1"/>
</dbReference>
<evidence type="ECO:0000256" key="12">
    <source>
        <dbReference type="ARBA" id="ARBA00022842"/>
    </source>
</evidence>
<reference evidence="17" key="1">
    <citation type="submission" date="2020-10" db="EMBL/GenBank/DDBJ databases">
        <authorList>
            <person name="Gilroy R."/>
        </authorList>
    </citation>
    <scope>NUCLEOTIDE SEQUENCE</scope>
    <source>
        <strain evidence="17">ChiGjej1B1-1684</strain>
    </source>
</reference>
<feature type="binding site" evidence="15">
    <location>
        <position position="164"/>
    </location>
    <ligand>
        <name>substrate</name>
        <note>ligand shared between dimeric partners</note>
    </ligand>
</feature>
<dbReference type="InterPro" id="IPR012828">
    <property type="entry name" value="PFKA_ATP_prok"/>
</dbReference>
<dbReference type="PANTHER" id="PTHR13697:SF4">
    <property type="entry name" value="ATP-DEPENDENT 6-PHOSPHOFRUCTOKINASE"/>
    <property type="match status" value="1"/>
</dbReference>
<feature type="binding site" description="in other chain" evidence="15">
    <location>
        <begin position="127"/>
        <end position="129"/>
    </location>
    <ligand>
        <name>substrate</name>
        <note>ligand shared between dimeric partners</note>
    </ligand>
</feature>
<evidence type="ECO:0000256" key="5">
    <source>
        <dbReference type="ARBA" id="ARBA00022490"/>
    </source>
</evidence>
<evidence type="ECO:0000256" key="13">
    <source>
        <dbReference type="ARBA" id="ARBA00023152"/>
    </source>
</evidence>
<evidence type="ECO:0000256" key="15">
    <source>
        <dbReference type="HAMAP-Rule" id="MF_00339"/>
    </source>
</evidence>
<evidence type="ECO:0000256" key="1">
    <source>
        <dbReference type="ARBA" id="ARBA00001946"/>
    </source>
</evidence>
<keyword evidence="9 15" id="KW-0547">Nucleotide-binding</keyword>
<proteinExistence type="inferred from homology"/>
<comment type="activity regulation">
    <text evidence="15">Allosterically activated by ADP and other diphosphonucleosides, and allosterically inhibited by phosphoenolpyruvate.</text>
</comment>
<dbReference type="PRINTS" id="PR00476">
    <property type="entry name" value="PHFRCTKINASE"/>
</dbReference>
<dbReference type="GO" id="GO:0003872">
    <property type="term" value="F:6-phosphofructokinase activity"/>
    <property type="evidence" value="ECO:0007669"/>
    <property type="project" value="UniProtKB-UniRule"/>
</dbReference>
<sequence>MAKEKIAVLTSGGDAPGMNAAVRAVVRAGINKGLGVVGVHRGYNGLLNGDVVEMNLRSVSDTINRGGTVLYTARSKEYNTPEGVEKAAKYCNSLGVKGVVVIGGDGSFRGARDLTAHGIPCVCIPGTIDNDIACSEYTIGFDTAMNTAMEMVDKIRDTAQSHDRCSVVEVMGRRCGDIALQAGIAVGATSILVPEIEHDLERDVVSRILATQATGKKHFIIVVAEGVGGVEEIARFVQERTGIEARATVLGHVQRGGSPTLRDRVVASMMGHKAVELLISGASNRVVAMRDGKITDIDITEGLSMERVFDKNLYQIAMDISI</sequence>
<feature type="binding site" description="in other chain" evidence="15">
    <location>
        <begin position="171"/>
        <end position="173"/>
    </location>
    <ligand>
        <name>substrate</name>
        <note>ligand shared between dimeric partners</note>
    </ligand>
</feature>
<comment type="subcellular location">
    <subcellularLocation>
        <location evidence="3 15">Cytoplasm</location>
    </subcellularLocation>
</comment>
<keyword evidence="8 15" id="KW-0479">Metal-binding</keyword>
<dbReference type="GO" id="GO:0005945">
    <property type="term" value="C:6-phosphofructokinase complex"/>
    <property type="evidence" value="ECO:0007669"/>
    <property type="project" value="TreeGrafter"/>
</dbReference>
<organism evidence="17 18">
    <name type="scientific">Candidatus Limousia pullorum</name>
    <dbReference type="NCBI Taxonomy" id="2840860"/>
    <lineage>
        <taxon>Bacteria</taxon>
        <taxon>Bacillati</taxon>
        <taxon>Bacillota</taxon>
        <taxon>Clostridia</taxon>
        <taxon>Eubacteriales</taxon>
        <taxon>Oscillospiraceae</taxon>
        <taxon>Oscillospiraceae incertae sedis</taxon>
        <taxon>Candidatus Limousia</taxon>
    </lineage>
</organism>
<comment type="caution">
    <text evidence="15">Lacks conserved residue(s) required for the propagation of feature annotation.</text>
</comment>
<feature type="binding site" description="in other chain" evidence="15">
    <location>
        <position position="156"/>
    </location>
    <ligand>
        <name>ADP</name>
        <dbReference type="ChEBI" id="CHEBI:456216"/>
        <note>allosteric activator; ligand shared between dimeric partners</note>
    </ligand>
</feature>
<dbReference type="EC" id="2.7.1.11" evidence="15"/>
<evidence type="ECO:0000256" key="8">
    <source>
        <dbReference type="ARBA" id="ARBA00022723"/>
    </source>
</evidence>
<evidence type="ECO:0000256" key="4">
    <source>
        <dbReference type="ARBA" id="ARBA00004679"/>
    </source>
</evidence>
<evidence type="ECO:0000259" key="16">
    <source>
        <dbReference type="Pfam" id="PF00365"/>
    </source>
</evidence>
<dbReference type="FunFam" id="3.40.50.460:FF:000002">
    <property type="entry name" value="ATP-dependent 6-phosphofructokinase"/>
    <property type="match status" value="1"/>
</dbReference>
<comment type="pathway">
    <text evidence="4 15">Carbohydrate degradation; glycolysis; D-glyceraldehyde 3-phosphate and glycerone phosphate from D-glucose: step 3/4.</text>
</comment>
<comment type="similarity">
    <text evidence="15">Belongs to the phosphofructokinase type A (PFKA) family. ATP-dependent PFK group I subfamily. Prokaryotic clade 'B1' sub-subfamily.</text>
</comment>
<keyword evidence="13 15" id="KW-0324">Glycolysis</keyword>
<dbReference type="GO" id="GO:0006002">
    <property type="term" value="P:fructose 6-phosphate metabolic process"/>
    <property type="evidence" value="ECO:0007669"/>
    <property type="project" value="UniProtKB-UniRule"/>
</dbReference>
<keyword evidence="10 15" id="KW-0418">Kinase</keyword>
<comment type="caution">
    <text evidence="17">The sequence shown here is derived from an EMBL/GenBank/DDBJ whole genome shotgun (WGS) entry which is preliminary data.</text>
</comment>
<dbReference type="GO" id="GO:0046872">
    <property type="term" value="F:metal ion binding"/>
    <property type="evidence" value="ECO:0007669"/>
    <property type="project" value="UniProtKB-KW"/>
</dbReference>
<dbReference type="InterPro" id="IPR035966">
    <property type="entry name" value="PKF_sf"/>
</dbReference>
<dbReference type="GO" id="GO:0016208">
    <property type="term" value="F:AMP binding"/>
    <property type="evidence" value="ECO:0007669"/>
    <property type="project" value="TreeGrafter"/>
</dbReference>
<feature type="binding site" evidence="15">
    <location>
        <begin position="104"/>
        <end position="107"/>
    </location>
    <ligand>
        <name>ATP</name>
        <dbReference type="ChEBI" id="CHEBI:30616"/>
    </ligand>
</feature>
<dbReference type="NCBIfam" id="TIGR02482">
    <property type="entry name" value="PFKA_ATP"/>
    <property type="match status" value="1"/>
</dbReference>
<feature type="domain" description="Phosphofructokinase" evidence="16">
    <location>
        <begin position="5"/>
        <end position="278"/>
    </location>
</feature>
<keyword evidence="6 15" id="KW-0021">Allosteric enzyme</keyword>
<dbReference type="Gene3D" id="3.40.50.460">
    <property type="entry name" value="Phosphofructokinase domain"/>
    <property type="match status" value="1"/>
</dbReference>
<keyword evidence="12 15" id="KW-0460">Magnesium</keyword>
<gene>
    <name evidence="15 17" type="primary">pfkA</name>
    <name evidence="17" type="ORF">IAD22_02535</name>
</gene>
<dbReference type="Pfam" id="PF00365">
    <property type="entry name" value="PFK"/>
    <property type="match status" value="1"/>
</dbReference>
<feature type="binding site" description="in other chain" evidence="15">
    <location>
        <begin position="252"/>
        <end position="255"/>
    </location>
    <ligand>
        <name>substrate</name>
        <note>ligand shared between dimeric partners</note>
    </ligand>
</feature>
<feature type="binding site" description="in other chain" evidence="15">
    <location>
        <begin position="216"/>
        <end position="218"/>
    </location>
    <ligand>
        <name>ADP</name>
        <dbReference type="ChEBI" id="CHEBI:456216"/>
        <note>allosteric activator; ligand shared between dimeric partners</note>
    </ligand>
</feature>
<feature type="binding site" description="in other chain" evidence="15">
    <location>
        <position position="225"/>
    </location>
    <ligand>
        <name>substrate</name>
        <note>ligand shared between dimeric partners</note>
    </ligand>
</feature>
<evidence type="ECO:0000256" key="14">
    <source>
        <dbReference type="ARBA" id="ARBA00048070"/>
    </source>
</evidence>
<reference evidence="17" key="2">
    <citation type="journal article" date="2021" name="PeerJ">
        <title>Extensive microbial diversity within the chicken gut microbiome revealed by metagenomics and culture.</title>
        <authorList>
            <person name="Gilroy R."/>
            <person name="Ravi A."/>
            <person name="Getino M."/>
            <person name="Pursley I."/>
            <person name="Horton D.L."/>
            <person name="Alikhan N.F."/>
            <person name="Baker D."/>
            <person name="Gharbi K."/>
            <person name="Hall N."/>
            <person name="Watson M."/>
            <person name="Adriaenssens E.M."/>
            <person name="Foster-Nyarko E."/>
            <person name="Jarju S."/>
            <person name="Secka A."/>
            <person name="Antonio M."/>
            <person name="Oren A."/>
            <person name="Chaudhuri R.R."/>
            <person name="La Ragione R."/>
            <person name="Hildebrand F."/>
            <person name="Pallen M.J."/>
        </authorList>
    </citation>
    <scope>NUCLEOTIDE SEQUENCE</scope>
    <source>
        <strain evidence="17">ChiGjej1B1-1684</strain>
    </source>
</reference>
<dbReference type="GO" id="GO:0005524">
    <property type="term" value="F:ATP binding"/>
    <property type="evidence" value="ECO:0007669"/>
    <property type="project" value="UniProtKB-UniRule"/>
</dbReference>
<dbReference type="HAMAP" id="MF_00339">
    <property type="entry name" value="Phosphofructokinase_I_B1"/>
    <property type="match status" value="1"/>
</dbReference>
<dbReference type="Gene3D" id="3.40.50.450">
    <property type="match status" value="1"/>
</dbReference>
<keyword evidence="7 15" id="KW-0808">Transferase</keyword>
<comment type="cofactor">
    <cofactor evidence="1 15">
        <name>Mg(2+)</name>
        <dbReference type="ChEBI" id="CHEBI:18420"/>
    </cofactor>
</comment>
<dbReference type="PIRSF" id="PIRSF000532">
    <property type="entry name" value="ATP_PFK_prok"/>
    <property type="match status" value="1"/>
</dbReference>
<feature type="binding site" evidence="15">
    <location>
        <begin position="23"/>
        <end position="27"/>
    </location>
    <ligand>
        <name>ADP</name>
        <dbReference type="ChEBI" id="CHEBI:456216"/>
        <note>allosteric activator; ligand shared between dimeric partners</note>
    </ligand>
</feature>
<name>A0A9D1S795_9FIRM</name>
<feature type="active site" description="Proton acceptor" evidence="15">
    <location>
        <position position="129"/>
    </location>
</feature>
<comment type="function">
    <text evidence="2 15">Catalyzes the phosphorylation of D-fructose 6-phosphate to fructose 1,6-bisphosphate by ATP, the first committing step of glycolysis.</text>
</comment>
<dbReference type="GO" id="GO:0048029">
    <property type="term" value="F:monosaccharide binding"/>
    <property type="evidence" value="ECO:0007669"/>
    <property type="project" value="TreeGrafter"/>
</dbReference>
<feature type="binding site" evidence="15">
    <location>
        <position position="105"/>
    </location>
    <ligand>
        <name>Mg(2+)</name>
        <dbReference type="ChEBI" id="CHEBI:18420"/>
        <note>catalytic</note>
    </ligand>
</feature>
<dbReference type="InterPro" id="IPR000023">
    <property type="entry name" value="Phosphofructokinase_dom"/>
</dbReference>
<dbReference type="AlphaFoldDB" id="A0A9D1S795"/>
<comment type="subunit">
    <text evidence="15">Homotetramer.</text>
</comment>
<evidence type="ECO:0000313" key="17">
    <source>
        <dbReference type="EMBL" id="HIU49879.1"/>
    </source>
</evidence>
<dbReference type="GO" id="GO:0042802">
    <property type="term" value="F:identical protein binding"/>
    <property type="evidence" value="ECO:0007669"/>
    <property type="project" value="TreeGrafter"/>
</dbReference>
<dbReference type="Proteomes" id="UP000824118">
    <property type="component" value="Unassembled WGS sequence"/>
</dbReference>
<dbReference type="NCBIfam" id="NF002872">
    <property type="entry name" value="PRK03202.1"/>
    <property type="match status" value="1"/>
</dbReference>
<dbReference type="SUPFAM" id="SSF53784">
    <property type="entry name" value="Phosphofructokinase"/>
    <property type="match status" value="1"/>
</dbReference>
<keyword evidence="5 15" id="KW-0963">Cytoplasm</keyword>
<evidence type="ECO:0000256" key="11">
    <source>
        <dbReference type="ARBA" id="ARBA00022840"/>
    </source>
</evidence>
<evidence type="ECO:0000256" key="6">
    <source>
        <dbReference type="ARBA" id="ARBA00022533"/>
    </source>
</evidence>
<dbReference type="PROSITE" id="PS00433">
    <property type="entry name" value="PHOSPHOFRUCTOKINASE"/>
    <property type="match status" value="1"/>
</dbReference>
<dbReference type="InterPro" id="IPR012003">
    <property type="entry name" value="ATP_PFK_prok-type"/>
</dbReference>
<accession>A0A9D1S795</accession>
<evidence type="ECO:0000256" key="3">
    <source>
        <dbReference type="ARBA" id="ARBA00004496"/>
    </source>
</evidence>
<evidence type="ECO:0000256" key="2">
    <source>
        <dbReference type="ARBA" id="ARBA00002659"/>
    </source>
</evidence>
<dbReference type="PANTHER" id="PTHR13697">
    <property type="entry name" value="PHOSPHOFRUCTOKINASE"/>
    <property type="match status" value="1"/>
</dbReference>
<dbReference type="EMBL" id="DVNG01000033">
    <property type="protein sequence ID" value="HIU49879.1"/>
    <property type="molecule type" value="Genomic_DNA"/>
</dbReference>
<comment type="catalytic activity">
    <reaction evidence="14 15">
        <text>beta-D-fructose 6-phosphate + ATP = beta-D-fructose 1,6-bisphosphate + ADP + H(+)</text>
        <dbReference type="Rhea" id="RHEA:16109"/>
        <dbReference type="ChEBI" id="CHEBI:15378"/>
        <dbReference type="ChEBI" id="CHEBI:30616"/>
        <dbReference type="ChEBI" id="CHEBI:32966"/>
        <dbReference type="ChEBI" id="CHEBI:57634"/>
        <dbReference type="ChEBI" id="CHEBI:456216"/>
        <dbReference type="EC" id="2.7.1.11"/>
    </reaction>
</comment>
<evidence type="ECO:0000256" key="10">
    <source>
        <dbReference type="ARBA" id="ARBA00022777"/>
    </source>
</evidence>
<evidence type="ECO:0000313" key="18">
    <source>
        <dbReference type="Proteomes" id="UP000824118"/>
    </source>
</evidence>